<gene>
    <name evidence="1" type="ORF">OSB_13450</name>
</gene>
<dbReference type="KEGG" id="otm:OSB_13450"/>
<accession>A0A0K0Y4H6</accession>
<sequence>MSELRALITLQALDAVIGPDGQGGLEELSTWATPGERMEHRRGRIEAVALSGMALGEIHLFLARAAQDATQSWNREQSVFGRIHNLMTTRFPGYAQVPGRILIQVMEAIGSDVGELAAPASLYLLRADVVVDLRDQVAALRKDAA</sequence>
<organism evidence="1 2">
    <name type="scientific">Octadecabacter temperatus</name>
    <dbReference type="NCBI Taxonomy" id="1458307"/>
    <lineage>
        <taxon>Bacteria</taxon>
        <taxon>Pseudomonadati</taxon>
        <taxon>Pseudomonadota</taxon>
        <taxon>Alphaproteobacteria</taxon>
        <taxon>Rhodobacterales</taxon>
        <taxon>Roseobacteraceae</taxon>
        <taxon>Octadecabacter</taxon>
    </lineage>
</organism>
<evidence type="ECO:0000313" key="2">
    <source>
        <dbReference type="Proteomes" id="UP000067444"/>
    </source>
</evidence>
<dbReference type="RefSeq" id="WP_049834243.1">
    <property type="nucleotide sequence ID" value="NZ_CP012160.1"/>
</dbReference>
<name>A0A0K0Y4H6_9RHOB</name>
<dbReference type="AlphaFoldDB" id="A0A0K0Y4H6"/>
<proteinExistence type="predicted"/>
<protein>
    <submittedName>
        <fullName evidence="1">Uncharacterized protein</fullName>
    </submittedName>
</protein>
<dbReference type="OrthoDB" id="10011803at2"/>
<evidence type="ECO:0000313" key="1">
    <source>
        <dbReference type="EMBL" id="AKS45898.1"/>
    </source>
</evidence>
<dbReference type="STRING" id="1458307.OSB_13450"/>
<dbReference type="EMBL" id="CP012160">
    <property type="protein sequence ID" value="AKS45898.1"/>
    <property type="molecule type" value="Genomic_DNA"/>
</dbReference>
<reference evidence="1 2" key="1">
    <citation type="journal article" date="2015" name="Genome Announc.">
        <title>Closed Genome Sequence of Octadecabacter temperatus SB1, the First Mesophilic Species of the Genus Octadecabacter.</title>
        <authorList>
            <person name="Voget S."/>
            <person name="Billerbeck S."/>
            <person name="Simon M."/>
            <person name="Daniel R."/>
        </authorList>
    </citation>
    <scope>NUCLEOTIDE SEQUENCE [LARGE SCALE GENOMIC DNA]</scope>
    <source>
        <strain evidence="1 2">SB1</strain>
    </source>
</reference>
<dbReference type="Proteomes" id="UP000067444">
    <property type="component" value="Chromosome"/>
</dbReference>
<keyword evidence="2" id="KW-1185">Reference proteome</keyword>